<gene>
    <name evidence="2" type="ORF">VaNZ11_003530</name>
</gene>
<dbReference type="EMBL" id="BSDZ01000010">
    <property type="protein sequence ID" value="GLI61230.1"/>
    <property type="molecule type" value="Genomic_DNA"/>
</dbReference>
<dbReference type="Proteomes" id="UP001165090">
    <property type="component" value="Unassembled WGS sequence"/>
</dbReference>
<evidence type="ECO:0000256" key="1">
    <source>
        <dbReference type="SAM" id="MobiDB-lite"/>
    </source>
</evidence>
<organism evidence="2 3">
    <name type="scientific">Volvox africanus</name>
    <dbReference type="NCBI Taxonomy" id="51714"/>
    <lineage>
        <taxon>Eukaryota</taxon>
        <taxon>Viridiplantae</taxon>
        <taxon>Chlorophyta</taxon>
        <taxon>core chlorophytes</taxon>
        <taxon>Chlorophyceae</taxon>
        <taxon>CS clade</taxon>
        <taxon>Chlamydomonadales</taxon>
        <taxon>Volvocaceae</taxon>
        <taxon>Volvox</taxon>
    </lineage>
</organism>
<keyword evidence="3" id="KW-1185">Reference proteome</keyword>
<sequence length="244" mass="26830">MIEDSKVAGPAHVRSTELRCGGPCAPWWSAFFHARADVAHTVEQPPSCRDYTRVERSCDVEQDVRTGRNILHCRETREQFRICSESRVDRLATTSIETREPLLEGHTLVSARNLESVPQPADGDQARPSGSESAQRGPPSASGRFSRPFRAFADDGRSAGPATVRSGGTALLTPDVGQAVEDIILFADEMQRDLANHGLLLLRRGEEEQRPRKPGLMARLFGARGWEDTRFEGIPGNYSGPHSA</sequence>
<accession>A0ABQ5RUE3</accession>
<protein>
    <submittedName>
        <fullName evidence="2">Uncharacterized protein</fullName>
    </submittedName>
</protein>
<name>A0ABQ5RUE3_9CHLO</name>
<feature type="region of interest" description="Disordered" evidence="1">
    <location>
        <begin position="110"/>
        <end position="170"/>
    </location>
</feature>
<evidence type="ECO:0000313" key="2">
    <source>
        <dbReference type="EMBL" id="GLI61230.1"/>
    </source>
</evidence>
<comment type="caution">
    <text evidence="2">The sequence shown here is derived from an EMBL/GenBank/DDBJ whole genome shotgun (WGS) entry which is preliminary data.</text>
</comment>
<proteinExistence type="predicted"/>
<evidence type="ECO:0000313" key="3">
    <source>
        <dbReference type="Proteomes" id="UP001165090"/>
    </source>
</evidence>
<reference evidence="2 3" key="1">
    <citation type="journal article" date="2023" name="IScience">
        <title>Expanded male sex-determining region conserved during the evolution of homothallism in the green alga Volvox.</title>
        <authorList>
            <person name="Yamamoto K."/>
            <person name="Matsuzaki R."/>
            <person name="Mahakham W."/>
            <person name="Heman W."/>
            <person name="Sekimoto H."/>
            <person name="Kawachi M."/>
            <person name="Minakuchi Y."/>
            <person name="Toyoda A."/>
            <person name="Nozaki H."/>
        </authorList>
    </citation>
    <scope>NUCLEOTIDE SEQUENCE [LARGE SCALE GENOMIC DNA]</scope>
    <source>
        <strain evidence="2 3">NIES-4468</strain>
    </source>
</reference>